<dbReference type="InterPro" id="IPR000515">
    <property type="entry name" value="MetI-like"/>
</dbReference>
<feature type="transmembrane region" description="Helical" evidence="7">
    <location>
        <begin position="83"/>
        <end position="102"/>
    </location>
</feature>
<dbReference type="PANTHER" id="PTHR43744:SF9">
    <property type="entry name" value="POLYGALACTURONAN_RHAMNOGALACTURONAN TRANSPORT SYSTEM PERMEASE PROTEIN YTCP"/>
    <property type="match status" value="1"/>
</dbReference>
<feature type="transmembrane region" description="Helical" evidence="7">
    <location>
        <begin position="114"/>
        <end position="134"/>
    </location>
</feature>
<evidence type="ECO:0000256" key="5">
    <source>
        <dbReference type="ARBA" id="ARBA00022989"/>
    </source>
</evidence>
<keyword evidence="6 7" id="KW-0472">Membrane</keyword>
<keyword evidence="3" id="KW-1003">Cell membrane</keyword>
<organism evidence="9 10">
    <name type="scientific">Paenibacillus rhizovicinus</name>
    <dbReference type="NCBI Taxonomy" id="2704463"/>
    <lineage>
        <taxon>Bacteria</taxon>
        <taxon>Bacillati</taxon>
        <taxon>Bacillota</taxon>
        <taxon>Bacilli</taxon>
        <taxon>Bacillales</taxon>
        <taxon>Paenibacillaceae</taxon>
        <taxon>Paenibacillus</taxon>
    </lineage>
</organism>
<sequence>MLTKTKIREPFGDRVLLVTIYVLLGALTLTVLYPLLYILSSSLSSPNAVVSGQIWLYPVEFSLKAYKSIFQSSQLMRGYYNSIVYTVIGTFINVAFTVLMAFPLSQRAMAGRKYIMILMMITMFFSGGLIPTYLLVKNLHLLDTRWALWLPSAFSVFQVIIARTFFMSSIPMELQEASQIDGCRDTRYLWSIVLPLSKPILAVMTLMYAVGHWNAYFDALIYLRSEALFPLQYVLRNMLILNAADPEMLANTAQKLRDQGFEQVLKYALIVVACIPVLIMYPFVQKHFVKGVMIGSLKG</sequence>
<dbReference type="CDD" id="cd06261">
    <property type="entry name" value="TM_PBP2"/>
    <property type="match status" value="1"/>
</dbReference>
<dbReference type="RefSeq" id="WP_162639950.1">
    <property type="nucleotide sequence ID" value="NZ_CP048286.1"/>
</dbReference>
<dbReference type="SUPFAM" id="SSF161098">
    <property type="entry name" value="MetI-like"/>
    <property type="match status" value="1"/>
</dbReference>
<evidence type="ECO:0000313" key="9">
    <source>
        <dbReference type="EMBL" id="QHW31141.1"/>
    </source>
</evidence>
<protein>
    <submittedName>
        <fullName evidence="9">Carbohydrate ABC transporter permease</fullName>
    </submittedName>
</protein>
<dbReference type="Gene3D" id="1.10.3720.10">
    <property type="entry name" value="MetI-like"/>
    <property type="match status" value="1"/>
</dbReference>
<proteinExistence type="inferred from homology"/>
<evidence type="ECO:0000313" key="10">
    <source>
        <dbReference type="Proteomes" id="UP000479114"/>
    </source>
</evidence>
<feature type="transmembrane region" description="Helical" evidence="7">
    <location>
        <begin position="187"/>
        <end position="210"/>
    </location>
</feature>
<gene>
    <name evidence="9" type="ORF">GZH47_09925</name>
</gene>
<keyword evidence="10" id="KW-1185">Reference proteome</keyword>
<evidence type="ECO:0000256" key="6">
    <source>
        <dbReference type="ARBA" id="ARBA00023136"/>
    </source>
</evidence>
<feature type="transmembrane region" description="Helical" evidence="7">
    <location>
        <begin position="15"/>
        <end position="39"/>
    </location>
</feature>
<keyword evidence="5 7" id="KW-1133">Transmembrane helix</keyword>
<name>A0A6C0NYD5_9BACL</name>
<keyword evidence="2 7" id="KW-0813">Transport</keyword>
<dbReference type="InterPro" id="IPR035906">
    <property type="entry name" value="MetI-like_sf"/>
</dbReference>
<dbReference type="PANTHER" id="PTHR43744">
    <property type="entry name" value="ABC TRANSPORTER PERMEASE PROTEIN MG189-RELATED-RELATED"/>
    <property type="match status" value="1"/>
</dbReference>
<comment type="subcellular location">
    <subcellularLocation>
        <location evidence="1 7">Cell membrane</location>
        <topology evidence="1 7">Multi-pass membrane protein</topology>
    </subcellularLocation>
</comment>
<feature type="transmembrane region" description="Helical" evidence="7">
    <location>
        <begin position="264"/>
        <end position="284"/>
    </location>
</feature>
<feature type="domain" description="ABC transmembrane type-1" evidence="8">
    <location>
        <begin position="79"/>
        <end position="282"/>
    </location>
</feature>
<evidence type="ECO:0000256" key="4">
    <source>
        <dbReference type="ARBA" id="ARBA00022692"/>
    </source>
</evidence>
<evidence type="ECO:0000256" key="3">
    <source>
        <dbReference type="ARBA" id="ARBA00022475"/>
    </source>
</evidence>
<dbReference type="Pfam" id="PF00528">
    <property type="entry name" value="BPD_transp_1"/>
    <property type="match status" value="1"/>
</dbReference>
<dbReference type="AlphaFoldDB" id="A0A6C0NYD5"/>
<keyword evidence="4 7" id="KW-0812">Transmembrane</keyword>
<evidence type="ECO:0000256" key="2">
    <source>
        <dbReference type="ARBA" id="ARBA00022448"/>
    </source>
</evidence>
<dbReference type="EMBL" id="CP048286">
    <property type="protein sequence ID" value="QHW31141.1"/>
    <property type="molecule type" value="Genomic_DNA"/>
</dbReference>
<comment type="similarity">
    <text evidence="7">Belongs to the binding-protein-dependent transport system permease family.</text>
</comment>
<dbReference type="GO" id="GO:0005886">
    <property type="term" value="C:plasma membrane"/>
    <property type="evidence" value="ECO:0007669"/>
    <property type="project" value="UniProtKB-SubCell"/>
</dbReference>
<accession>A0A6C0NYD5</accession>
<evidence type="ECO:0000259" key="8">
    <source>
        <dbReference type="PROSITE" id="PS50928"/>
    </source>
</evidence>
<reference evidence="9 10" key="1">
    <citation type="submission" date="2020-02" db="EMBL/GenBank/DDBJ databases">
        <title>Paenibacillus sp. nov., isolated from rhizosphere soil of tomato.</title>
        <authorList>
            <person name="Weon H.-Y."/>
            <person name="Lee S.A."/>
        </authorList>
    </citation>
    <scope>NUCLEOTIDE SEQUENCE [LARGE SCALE GENOMIC DNA]</scope>
    <source>
        <strain evidence="9 10">14171R-81</strain>
    </source>
</reference>
<dbReference type="KEGG" id="prz:GZH47_09925"/>
<dbReference type="GO" id="GO:0055085">
    <property type="term" value="P:transmembrane transport"/>
    <property type="evidence" value="ECO:0007669"/>
    <property type="project" value="InterPro"/>
</dbReference>
<dbReference type="Proteomes" id="UP000479114">
    <property type="component" value="Chromosome"/>
</dbReference>
<feature type="transmembrane region" description="Helical" evidence="7">
    <location>
        <begin position="146"/>
        <end position="166"/>
    </location>
</feature>
<evidence type="ECO:0000256" key="1">
    <source>
        <dbReference type="ARBA" id="ARBA00004651"/>
    </source>
</evidence>
<evidence type="ECO:0000256" key="7">
    <source>
        <dbReference type="RuleBase" id="RU363032"/>
    </source>
</evidence>
<dbReference type="PROSITE" id="PS50928">
    <property type="entry name" value="ABC_TM1"/>
    <property type="match status" value="1"/>
</dbReference>